<organism evidence="1 2">
    <name type="scientific">Steccherinum ochraceum</name>
    <dbReference type="NCBI Taxonomy" id="92696"/>
    <lineage>
        <taxon>Eukaryota</taxon>
        <taxon>Fungi</taxon>
        <taxon>Dikarya</taxon>
        <taxon>Basidiomycota</taxon>
        <taxon>Agaricomycotina</taxon>
        <taxon>Agaricomycetes</taxon>
        <taxon>Polyporales</taxon>
        <taxon>Steccherinaceae</taxon>
        <taxon>Steccherinum</taxon>
    </lineage>
</organism>
<name>A0A4R0RS03_9APHY</name>
<gene>
    <name evidence="1" type="ORF">EIP91_005571</name>
</gene>
<evidence type="ECO:0000313" key="2">
    <source>
        <dbReference type="Proteomes" id="UP000292702"/>
    </source>
</evidence>
<accession>A0A4R0RS03</accession>
<dbReference type="STRING" id="92696.A0A4R0RS03"/>
<dbReference type="OrthoDB" id="3264373at2759"/>
<dbReference type="AlphaFoldDB" id="A0A4R0RS03"/>
<protein>
    <submittedName>
        <fullName evidence="1">Uncharacterized protein</fullName>
    </submittedName>
</protein>
<dbReference type="EMBL" id="RWJN01000030">
    <property type="protein sequence ID" value="TCD69982.1"/>
    <property type="molecule type" value="Genomic_DNA"/>
</dbReference>
<proteinExistence type="predicted"/>
<evidence type="ECO:0000313" key="1">
    <source>
        <dbReference type="EMBL" id="TCD69982.1"/>
    </source>
</evidence>
<dbReference type="Proteomes" id="UP000292702">
    <property type="component" value="Unassembled WGS sequence"/>
</dbReference>
<dbReference type="Gene3D" id="1.20.1280.50">
    <property type="match status" value="1"/>
</dbReference>
<reference evidence="1 2" key="1">
    <citation type="submission" date="2018-11" db="EMBL/GenBank/DDBJ databases">
        <title>Genome assembly of Steccherinum ochraceum LE-BIN_3174, the white-rot fungus of the Steccherinaceae family (The Residual Polyporoid clade, Polyporales, Basidiomycota).</title>
        <authorList>
            <person name="Fedorova T.V."/>
            <person name="Glazunova O.A."/>
            <person name="Landesman E.O."/>
            <person name="Moiseenko K.V."/>
            <person name="Psurtseva N.V."/>
            <person name="Savinova O.S."/>
            <person name="Shakhova N.V."/>
            <person name="Tyazhelova T.V."/>
            <person name="Vasina D.V."/>
        </authorList>
    </citation>
    <scope>NUCLEOTIDE SEQUENCE [LARGE SCALE GENOMIC DNA]</scope>
    <source>
        <strain evidence="1 2">LE-BIN_3174</strain>
    </source>
</reference>
<comment type="caution">
    <text evidence="1">The sequence shown here is derived from an EMBL/GenBank/DDBJ whole genome shotgun (WGS) entry which is preliminary data.</text>
</comment>
<dbReference type="SUPFAM" id="SSF52047">
    <property type="entry name" value="RNI-like"/>
    <property type="match status" value="1"/>
</dbReference>
<keyword evidence="2" id="KW-1185">Reference proteome</keyword>
<sequence>MALEVQFRALQLSVNAPTTTTILQPKVEAARLDHRSQSIVHVRATAEDIEASREQNALVPLLQLPSELLLAIIHHYVGIHRKPSKKPLSGKLYTWLRVTHVCHHLRSVALADPKLWSTIYPANPDFVSELLVRSQQIPLTLEFNHLPASESGVASVRTILDAFDRIGSMSYIYSSTNASRIPPASRDASQLRSLAVRNAEAVHPRSATVKIPLFIDNCKMPALEKLDVVLLPFPTIQTLFRPTLTKLSMSTSTIPGIASALLKALEDMPLLETLKLHQVLPESNVATKGPSDTPIVSLPRLRSLYVSRSGAVECAEFLDHLSFPSTTTLHLDLRPCGRQLWFSVVIPALSAKFKDREQVQTVCIHTPWNSDVQVAVWSRAMSMDEFETQELTPDLCITMYGHHGGTIECDETLVSLTCDLPLTSVKTLFIGELNPYLKRNSSWIALFSPMTQTETLAVMGSSVQFIATVFHRPRERKMVSTGGGQVMPNLKCLSLRKVTFKEDADAAIIYPYDFIHNLCSCLVVRNERHKRLESLRVRMAVNLTEEDAATLLEVADQLDWDHKVHKESLRRQWAEEMM</sequence>